<evidence type="ECO:0000313" key="4">
    <source>
        <dbReference type="EMBL" id="KIV83521.1"/>
    </source>
</evidence>
<dbReference type="STRING" id="1016849.A0A0D1X6W5"/>
<dbReference type="InterPro" id="IPR027417">
    <property type="entry name" value="P-loop_NTPase"/>
</dbReference>
<protein>
    <recommendedName>
        <fullName evidence="3">SNF2 N-terminal domain-containing protein</fullName>
    </recommendedName>
</protein>
<evidence type="ECO:0000256" key="2">
    <source>
        <dbReference type="ARBA" id="ARBA00022840"/>
    </source>
</evidence>
<dbReference type="Gene3D" id="3.40.50.10810">
    <property type="entry name" value="Tandem AAA-ATPase domain"/>
    <property type="match status" value="1"/>
</dbReference>
<reference evidence="4 5" key="1">
    <citation type="submission" date="2015-01" db="EMBL/GenBank/DDBJ databases">
        <title>The Genome Sequence of Exophiala sideris CBS121828.</title>
        <authorList>
            <consortium name="The Broad Institute Genomics Platform"/>
            <person name="Cuomo C."/>
            <person name="de Hoog S."/>
            <person name="Gorbushina A."/>
            <person name="Stielow B."/>
            <person name="Teixiera M."/>
            <person name="Abouelleil A."/>
            <person name="Chapman S.B."/>
            <person name="Priest M."/>
            <person name="Young S.K."/>
            <person name="Wortman J."/>
            <person name="Nusbaum C."/>
            <person name="Birren B."/>
        </authorList>
    </citation>
    <scope>NUCLEOTIDE SEQUENCE [LARGE SCALE GENOMIC DNA]</scope>
    <source>
        <strain evidence="4 5">CBS 121828</strain>
    </source>
</reference>
<evidence type="ECO:0000259" key="3">
    <source>
        <dbReference type="Pfam" id="PF00176"/>
    </source>
</evidence>
<accession>A0A0D1X6W5</accession>
<keyword evidence="2" id="KW-0067">ATP-binding</keyword>
<dbReference type="SUPFAM" id="SSF52540">
    <property type="entry name" value="P-loop containing nucleoside triphosphate hydrolases"/>
    <property type="match status" value="1"/>
</dbReference>
<evidence type="ECO:0000313" key="5">
    <source>
        <dbReference type="Proteomes" id="UP000053599"/>
    </source>
</evidence>
<proteinExistence type="predicted"/>
<dbReference type="AlphaFoldDB" id="A0A0D1X6W5"/>
<gene>
    <name evidence="4" type="ORF">PV11_05541</name>
</gene>
<dbReference type="HOGENOM" id="CLU_1194911_0_0_1"/>
<dbReference type="InterPro" id="IPR000330">
    <property type="entry name" value="SNF2_N"/>
</dbReference>
<dbReference type="EMBL" id="KN846952">
    <property type="protein sequence ID" value="KIV83521.1"/>
    <property type="molecule type" value="Genomic_DNA"/>
</dbReference>
<dbReference type="OrthoDB" id="4500730at2759"/>
<evidence type="ECO:0000256" key="1">
    <source>
        <dbReference type="ARBA" id="ARBA00022741"/>
    </source>
</evidence>
<dbReference type="Proteomes" id="UP000053599">
    <property type="component" value="Unassembled WGS sequence"/>
</dbReference>
<sequence length="232" mass="26638">MPGLKSCQRLVVMQQTVPLTAAGVASYTLIDRQQQRNATLGTRSIKDDLPHLRLYIYYESNPPKDKYAHYRIQPRDLAGYKGNGAKDDIRDRNIHGREAALCRRREDTYGGTDKADNLRYLFDHSEPQASRAVLPVSQPSFRHRAGIVVEDEDNKKNVHYLNQFSKVFHHVVLDEGHLAKNPATKLSKMIRLLEPVCFWILTGTPMPNEAIDYAGLMKVLWRNEWLQELLPC</sequence>
<feature type="domain" description="SNF2 N-terminal" evidence="3">
    <location>
        <begin position="155"/>
        <end position="222"/>
    </location>
</feature>
<keyword evidence="1" id="KW-0547">Nucleotide-binding</keyword>
<organism evidence="4 5">
    <name type="scientific">Exophiala sideris</name>
    <dbReference type="NCBI Taxonomy" id="1016849"/>
    <lineage>
        <taxon>Eukaryota</taxon>
        <taxon>Fungi</taxon>
        <taxon>Dikarya</taxon>
        <taxon>Ascomycota</taxon>
        <taxon>Pezizomycotina</taxon>
        <taxon>Eurotiomycetes</taxon>
        <taxon>Chaetothyriomycetidae</taxon>
        <taxon>Chaetothyriales</taxon>
        <taxon>Herpotrichiellaceae</taxon>
        <taxon>Exophiala</taxon>
    </lineage>
</organism>
<dbReference type="Pfam" id="PF00176">
    <property type="entry name" value="SNF2-rel_dom"/>
    <property type="match status" value="1"/>
</dbReference>
<dbReference type="GO" id="GO:0005524">
    <property type="term" value="F:ATP binding"/>
    <property type="evidence" value="ECO:0007669"/>
    <property type="project" value="InterPro"/>
</dbReference>
<dbReference type="InterPro" id="IPR038718">
    <property type="entry name" value="SNF2-like_sf"/>
</dbReference>
<name>A0A0D1X6W5_9EURO</name>